<protein>
    <submittedName>
        <fullName evidence="2">Uncharacterized protein</fullName>
    </submittedName>
</protein>
<sequence length="153" mass="17319">MSNRRMRIESHIRVIVTPPSSPGQKPRRKQLQSTKPQSRQLSPGFTRKSPGVKERPRSGSHCLQVPGAINVRGRADSKNDNTDDNTLPNRSRSYSPFDERKQIPCGSPTFERVLRDMLLESTSRGGFNNNDTNKDDDTDLQQLSFKVGHVSFR</sequence>
<feature type="region of interest" description="Disordered" evidence="1">
    <location>
        <begin position="1"/>
        <end position="105"/>
    </location>
</feature>
<organism evidence="2 3">
    <name type="scientific">Dreissena polymorpha</name>
    <name type="common">Zebra mussel</name>
    <name type="synonym">Mytilus polymorpha</name>
    <dbReference type="NCBI Taxonomy" id="45954"/>
    <lineage>
        <taxon>Eukaryota</taxon>
        <taxon>Metazoa</taxon>
        <taxon>Spiralia</taxon>
        <taxon>Lophotrochozoa</taxon>
        <taxon>Mollusca</taxon>
        <taxon>Bivalvia</taxon>
        <taxon>Autobranchia</taxon>
        <taxon>Heteroconchia</taxon>
        <taxon>Euheterodonta</taxon>
        <taxon>Imparidentia</taxon>
        <taxon>Neoheterodontei</taxon>
        <taxon>Myida</taxon>
        <taxon>Dreissenoidea</taxon>
        <taxon>Dreissenidae</taxon>
        <taxon>Dreissena</taxon>
    </lineage>
</organism>
<accession>A0A9D3Y8K1</accession>
<proteinExistence type="predicted"/>
<gene>
    <name evidence="2" type="ORF">DPMN_081248</name>
</gene>
<reference evidence="2" key="2">
    <citation type="submission" date="2020-11" db="EMBL/GenBank/DDBJ databases">
        <authorList>
            <person name="McCartney M.A."/>
            <person name="Auch B."/>
            <person name="Kono T."/>
            <person name="Mallez S."/>
            <person name="Becker A."/>
            <person name="Gohl D.M."/>
            <person name="Silverstein K.A.T."/>
            <person name="Koren S."/>
            <person name="Bechman K.B."/>
            <person name="Herman A."/>
            <person name="Abrahante J.E."/>
            <person name="Garbe J."/>
        </authorList>
    </citation>
    <scope>NUCLEOTIDE SEQUENCE</scope>
    <source>
        <strain evidence="2">Duluth1</strain>
        <tissue evidence="2">Whole animal</tissue>
    </source>
</reference>
<keyword evidence="3" id="KW-1185">Reference proteome</keyword>
<feature type="compositionally biased region" description="Polar residues" evidence="1">
    <location>
        <begin position="31"/>
        <end position="43"/>
    </location>
</feature>
<evidence type="ECO:0000313" key="3">
    <source>
        <dbReference type="Proteomes" id="UP000828390"/>
    </source>
</evidence>
<dbReference type="AlphaFoldDB" id="A0A9D3Y8K1"/>
<name>A0A9D3Y8K1_DREPO</name>
<evidence type="ECO:0000313" key="2">
    <source>
        <dbReference type="EMBL" id="KAH3693810.1"/>
    </source>
</evidence>
<comment type="caution">
    <text evidence="2">The sequence shown here is derived from an EMBL/GenBank/DDBJ whole genome shotgun (WGS) entry which is preliminary data.</text>
</comment>
<evidence type="ECO:0000256" key="1">
    <source>
        <dbReference type="SAM" id="MobiDB-lite"/>
    </source>
</evidence>
<feature type="compositionally biased region" description="Basic and acidic residues" evidence="1">
    <location>
        <begin position="1"/>
        <end position="12"/>
    </location>
</feature>
<feature type="compositionally biased region" description="Polar residues" evidence="1">
    <location>
        <begin position="84"/>
        <end position="94"/>
    </location>
</feature>
<dbReference type="EMBL" id="JAIWYP010000016">
    <property type="protein sequence ID" value="KAH3693810.1"/>
    <property type="molecule type" value="Genomic_DNA"/>
</dbReference>
<reference evidence="2" key="1">
    <citation type="journal article" date="2019" name="bioRxiv">
        <title>The Genome of the Zebra Mussel, Dreissena polymorpha: A Resource for Invasive Species Research.</title>
        <authorList>
            <person name="McCartney M.A."/>
            <person name="Auch B."/>
            <person name="Kono T."/>
            <person name="Mallez S."/>
            <person name="Zhang Y."/>
            <person name="Obille A."/>
            <person name="Becker A."/>
            <person name="Abrahante J.E."/>
            <person name="Garbe J."/>
            <person name="Badalamenti J.P."/>
            <person name="Herman A."/>
            <person name="Mangelson H."/>
            <person name="Liachko I."/>
            <person name="Sullivan S."/>
            <person name="Sone E.D."/>
            <person name="Koren S."/>
            <person name="Silverstein K.A.T."/>
            <person name="Beckman K.B."/>
            <person name="Gohl D.M."/>
        </authorList>
    </citation>
    <scope>NUCLEOTIDE SEQUENCE</scope>
    <source>
        <strain evidence="2">Duluth1</strain>
        <tissue evidence="2">Whole animal</tissue>
    </source>
</reference>
<dbReference type="Proteomes" id="UP000828390">
    <property type="component" value="Unassembled WGS sequence"/>
</dbReference>